<sequence>MAPDLRRLPAGIARSRPGLGNPDEDSFAASEPLRPEDDHGRTCDDPRLAERVAWLTAAIRARRALHLLYGGSWRVVHPPAVGRTSRGKTVLLAWQTAGLGRSGEHEGWRMFDVARIAAAEELRATFTPRPRTPRAGEAWTPGIRRPISALRAPAPPGFAPRPARGRLRAAAP</sequence>
<dbReference type="Proteomes" id="UP000597507">
    <property type="component" value="Unassembled WGS sequence"/>
</dbReference>
<feature type="compositionally biased region" description="Basic and acidic residues" evidence="1">
    <location>
        <begin position="33"/>
        <end position="44"/>
    </location>
</feature>
<evidence type="ECO:0000313" key="2">
    <source>
        <dbReference type="EMBL" id="GGG20321.1"/>
    </source>
</evidence>
<evidence type="ECO:0008006" key="4">
    <source>
        <dbReference type="Google" id="ProtNLM"/>
    </source>
</evidence>
<evidence type="ECO:0000313" key="3">
    <source>
        <dbReference type="Proteomes" id="UP000597507"/>
    </source>
</evidence>
<organism evidence="2 3">
    <name type="scientific">Caldovatus sediminis</name>
    <dbReference type="NCBI Taxonomy" id="2041189"/>
    <lineage>
        <taxon>Bacteria</taxon>
        <taxon>Pseudomonadati</taxon>
        <taxon>Pseudomonadota</taxon>
        <taxon>Alphaproteobacteria</taxon>
        <taxon>Acetobacterales</taxon>
        <taxon>Roseomonadaceae</taxon>
        <taxon>Caldovatus</taxon>
    </lineage>
</organism>
<name>A0A8J2Z8J2_9PROT</name>
<keyword evidence="3" id="KW-1185">Reference proteome</keyword>
<feature type="compositionally biased region" description="Basic residues" evidence="1">
    <location>
        <begin position="163"/>
        <end position="172"/>
    </location>
</feature>
<feature type="region of interest" description="Disordered" evidence="1">
    <location>
        <begin position="1"/>
        <end position="44"/>
    </location>
</feature>
<proteinExistence type="predicted"/>
<comment type="caution">
    <text evidence="2">The sequence shown here is derived from an EMBL/GenBank/DDBJ whole genome shotgun (WGS) entry which is preliminary data.</text>
</comment>
<reference evidence="2 3" key="1">
    <citation type="journal article" date="2014" name="Int. J. Syst. Evol. Microbiol.">
        <title>Complete genome sequence of Corynebacterium casei LMG S-19264T (=DSM 44701T), isolated from a smear-ripened cheese.</title>
        <authorList>
            <consortium name="US DOE Joint Genome Institute (JGI-PGF)"/>
            <person name="Walter F."/>
            <person name="Albersmeier A."/>
            <person name="Kalinowski J."/>
            <person name="Ruckert C."/>
        </authorList>
    </citation>
    <scope>NUCLEOTIDE SEQUENCE [LARGE SCALE GENOMIC DNA]</scope>
    <source>
        <strain evidence="2 3">CGMCC 1.16330</strain>
    </source>
</reference>
<dbReference type="EMBL" id="BMKS01000001">
    <property type="protein sequence ID" value="GGG20321.1"/>
    <property type="molecule type" value="Genomic_DNA"/>
</dbReference>
<protein>
    <recommendedName>
        <fullName evidence="4">WYL domain-containing protein</fullName>
    </recommendedName>
</protein>
<gene>
    <name evidence="2" type="ORF">GCM10010964_05670</name>
</gene>
<dbReference type="AlphaFoldDB" id="A0A8J2Z8J2"/>
<feature type="region of interest" description="Disordered" evidence="1">
    <location>
        <begin position="150"/>
        <end position="172"/>
    </location>
</feature>
<accession>A0A8J2Z8J2</accession>
<evidence type="ECO:0000256" key="1">
    <source>
        <dbReference type="SAM" id="MobiDB-lite"/>
    </source>
</evidence>